<evidence type="ECO:0000256" key="1">
    <source>
        <dbReference type="SAM" id="MobiDB-lite"/>
    </source>
</evidence>
<comment type="caution">
    <text evidence="2">The sequence shown here is derived from an EMBL/GenBank/DDBJ whole genome shotgun (WGS) entry which is preliminary data.</text>
</comment>
<name>A0A226DT57_FOLCA</name>
<evidence type="ECO:0000313" key="3">
    <source>
        <dbReference type="Proteomes" id="UP000198287"/>
    </source>
</evidence>
<organism evidence="2 3">
    <name type="scientific">Folsomia candida</name>
    <name type="common">Springtail</name>
    <dbReference type="NCBI Taxonomy" id="158441"/>
    <lineage>
        <taxon>Eukaryota</taxon>
        <taxon>Metazoa</taxon>
        <taxon>Ecdysozoa</taxon>
        <taxon>Arthropoda</taxon>
        <taxon>Hexapoda</taxon>
        <taxon>Collembola</taxon>
        <taxon>Entomobryomorpha</taxon>
        <taxon>Isotomoidea</taxon>
        <taxon>Isotomidae</taxon>
        <taxon>Proisotominae</taxon>
        <taxon>Folsomia</taxon>
    </lineage>
</organism>
<dbReference type="EMBL" id="LNIX01000012">
    <property type="protein sequence ID" value="OXA48260.1"/>
    <property type="molecule type" value="Genomic_DNA"/>
</dbReference>
<gene>
    <name evidence="2" type="ORF">Fcan01_17367</name>
</gene>
<proteinExistence type="predicted"/>
<evidence type="ECO:0000313" key="2">
    <source>
        <dbReference type="EMBL" id="OXA48260.1"/>
    </source>
</evidence>
<reference evidence="2 3" key="1">
    <citation type="submission" date="2015-12" db="EMBL/GenBank/DDBJ databases">
        <title>The genome of Folsomia candida.</title>
        <authorList>
            <person name="Faddeeva A."/>
            <person name="Derks M.F."/>
            <person name="Anvar Y."/>
            <person name="Smit S."/>
            <person name="Van Straalen N."/>
            <person name="Roelofs D."/>
        </authorList>
    </citation>
    <scope>NUCLEOTIDE SEQUENCE [LARGE SCALE GENOMIC DNA]</scope>
    <source>
        <strain evidence="2 3">VU population</strain>
        <tissue evidence="2">Whole body</tissue>
    </source>
</reference>
<feature type="region of interest" description="Disordered" evidence="1">
    <location>
        <begin position="92"/>
        <end position="133"/>
    </location>
</feature>
<keyword evidence="3" id="KW-1185">Reference proteome</keyword>
<accession>A0A226DT57</accession>
<dbReference type="AlphaFoldDB" id="A0A226DT57"/>
<sequence>MSPKHTCNFVYRDPNRIVNCDPIHEPIRSYPGEDRIVDRLAVLSICLDRIVDRLAVLSICLDRIVDRLAIQNESATSDKYTCNYVYREPMDRKTRAEPIRSRRGSDRGSARDTFHPPGSDRGTFHRGGSDRGSDREAKVTCVLLSEYYKKC</sequence>
<dbReference type="Proteomes" id="UP000198287">
    <property type="component" value="Unassembled WGS sequence"/>
</dbReference>
<protein>
    <submittedName>
        <fullName evidence="2">Uncharacterized protein</fullName>
    </submittedName>
</protein>
<feature type="compositionally biased region" description="Basic and acidic residues" evidence="1">
    <location>
        <begin position="92"/>
        <end position="114"/>
    </location>
</feature>